<protein>
    <submittedName>
        <fullName evidence="1">Uncharacterized protein</fullName>
    </submittedName>
</protein>
<gene>
    <name evidence="1" type="ORF">LCGC14_1619660</name>
</gene>
<name>A0A0F9KLJ1_9ZZZZ</name>
<reference evidence="1" key="1">
    <citation type="journal article" date="2015" name="Nature">
        <title>Complex archaea that bridge the gap between prokaryotes and eukaryotes.</title>
        <authorList>
            <person name="Spang A."/>
            <person name="Saw J.H."/>
            <person name="Jorgensen S.L."/>
            <person name="Zaremba-Niedzwiedzka K."/>
            <person name="Martijn J."/>
            <person name="Lind A.E."/>
            <person name="van Eijk R."/>
            <person name="Schleper C."/>
            <person name="Guy L."/>
            <person name="Ettema T.J."/>
        </authorList>
    </citation>
    <scope>NUCLEOTIDE SEQUENCE</scope>
</reference>
<organism evidence="1">
    <name type="scientific">marine sediment metagenome</name>
    <dbReference type="NCBI Taxonomy" id="412755"/>
    <lineage>
        <taxon>unclassified sequences</taxon>
        <taxon>metagenomes</taxon>
        <taxon>ecological metagenomes</taxon>
    </lineage>
</organism>
<accession>A0A0F9KLJ1</accession>
<dbReference type="PROSITE" id="PS51257">
    <property type="entry name" value="PROKAR_LIPOPROTEIN"/>
    <property type="match status" value="1"/>
</dbReference>
<proteinExistence type="predicted"/>
<evidence type="ECO:0000313" key="1">
    <source>
        <dbReference type="EMBL" id="KKM23003.1"/>
    </source>
</evidence>
<dbReference type="EMBL" id="LAZR01013216">
    <property type="protein sequence ID" value="KKM23003.1"/>
    <property type="molecule type" value="Genomic_DNA"/>
</dbReference>
<comment type="caution">
    <text evidence="1">The sequence shown here is derived from an EMBL/GenBank/DDBJ whole genome shotgun (WGS) entry which is preliminary data.</text>
</comment>
<dbReference type="AlphaFoldDB" id="A0A0F9KLJ1"/>
<sequence>MFDLMKKLLYWFLVLSALGVMGCAHNSKSSFNMPGVADGHLNVDLVLNVPILGASGVPAATKADVDALSTKLDKLTKLVEPKKPGG</sequence>